<dbReference type="Proteomes" id="UP000077734">
    <property type="component" value="Unassembled WGS sequence"/>
</dbReference>
<accession>A0A291IG12</accession>
<protein>
    <submittedName>
        <fullName evidence="1">Uncharacterized protein</fullName>
    </submittedName>
</protein>
<sequence length="94" mass="10664">MLQVHPLQDAPKALWPELIQTIADVIGDEAALKMFISLNGRRFSVPRKCHETHFIVQAVGQEKAEILCRQFAGVLLDIPKGSYVLRRVRNSNIR</sequence>
<evidence type="ECO:0000313" key="2">
    <source>
        <dbReference type="Proteomes" id="UP000077734"/>
    </source>
</evidence>
<dbReference type="InterPro" id="IPR009057">
    <property type="entry name" value="Homeodomain-like_sf"/>
</dbReference>
<reference evidence="1 2" key="1">
    <citation type="submission" date="2016-03" db="EMBL/GenBank/DDBJ databases">
        <authorList>
            <person name="Heylen K."/>
            <person name="De Vos P."/>
            <person name="Vekeman B."/>
        </authorList>
    </citation>
    <scope>NUCLEOTIDE SEQUENCE [LARGE SCALE GENOMIC DNA]</scope>
    <source>
        <strain evidence="1 2">R-49807</strain>
    </source>
</reference>
<keyword evidence="2" id="KW-1185">Reference proteome</keyword>
<name>A0A291IG12_9GAMM</name>
<dbReference type="RefSeq" id="WP_064024696.1">
    <property type="nucleotide sequence ID" value="NZ_CP023669.1"/>
</dbReference>
<comment type="caution">
    <text evidence="1">The sequence shown here is derived from an EMBL/GenBank/DDBJ whole genome shotgun (WGS) entry which is preliminary data.</text>
</comment>
<dbReference type="SUPFAM" id="SSF46689">
    <property type="entry name" value="Homeodomain-like"/>
    <property type="match status" value="1"/>
</dbReference>
<proteinExistence type="predicted"/>
<gene>
    <name evidence="1" type="ORF">A1356_23080</name>
</gene>
<dbReference type="AlphaFoldDB" id="A0A291IG12"/>
<dbReference type="KEGG" id="mko:MKLM6_0837"/>
<organism evidence="1 2">
    <name type="scientific">Methylomonas koyamae</name>
    <dbReference type="NCBI Taxonomy" id="702114"/>
    <lineage>
        <taxon>Bacteria</taxon>
        <taxon>Pseudomonadati</taxon>
        <taxon>Pseudomonadota</taxon>
        <taxon>Gammaproteobacteria</taxon>
        <taxon>Methylococcales</taxon>
        <taxon>Methylococcaceae</taxon>
        <taxon>Methylomonas</taxon>
    </lineage>
</organism>
<evidence type="ECO:0000313" key="1">
    <source>
        <dbReference type="EMBL" id="OAI29463.1"/>
    </source>
</evidence>
<dbReference type="EMBL" id="LUUL01000036">
    <property type="protein sequence ID" value="OAI29463.1"/>
    <property type="molecule type" value="Genomic_DNA"/>
</dbReference>